<dbReference type="InterPro" id="IPR036097">
    <property type="entry name" value="HisK_dim/P_sf"/>
</dbReference>
<sequence length="687" mass="73706">MNNKNIRDRFIIGETAALTLAILIVVASLIFLLWRAADGVDAIADSSERALMRNGLAARSAELRAAVVPQANWDGAVANLDQNFDPVWAAANVGTFLTQTSGFDLVSVLDSRGTVVFSIEKGGPASPVVETALAAQATPLISEIRRREIQRGPFRLEPGNARMISSPIQASAFSRIAGAPYIVVATLVQPDFGTALPGDRAPVIVTAEAIDASFIGVIADRYDLKDAQIVPFATPLPSDRVAITIDDQNNQPFLSLRWTPHRPAIHFISITWPYIVAFVSISTLGIFYFSLADRQSQRSLKVALAAAKQASRAKSEFLASMSHEIRTPLNGVIGSLHLLKTETLTSEGKRLLEVASSSGELVNSVINDILDFSKIEAGKMSLSPETTDIKRLVRLVAATFEPQCLEKGLEFRCRIDPSAGEAHLDPLRLKQCLFNLIGNAVKFTPEGHVELIVTSVERDEGRVLCFDVSDTGIGISAEAQAGLFQRFEQADRSTTRTFGGTGLGLAITRKIAEQMGGGVHVVSEAGKGSTFHLEIPAPHCGPQQAMEAEDASDSLLDGTRVLVVDDNATNLLIASTLLRRMGAVVETAQSGSESIEMALNARFDVILMDIQMPDMDGLETTRRMRDLAGRIGRVPIIALTANVLDSHRAEYMAAGMDGVVGKPISPALLLQEILLIGAAERAAVSTA</sequence>
<keyword evidence="8" id="KW-0812">Transmembrane</keyword>
<dbReference type="FunFam" id="3.30.565.10:FF:000010">
    <property type="entry name" value="Sensor histidine kinase RcsC"/>
    <property type="match status" value="1"/>
</dbReference>
<dbReference type="SMART" id="SM00388">
    <property type="entry name" value="HisKA"/>
    <property type="match status" value="1"/>
</dbReference>
<dbReference type="InterPro" id="IPR001789">
    <property type="entry name" value="Sig_transdc_resp-reg_receiver"/>
</dbReference>
<accession>A0A258HDJ1</accession>
<dbReference type="InterPro" id="IPR036890">
    <property type="entry name" value="HATPase_C_sf"/>
</dbReference>
<proteinExistence type="predicted"/>
<organism evidence="11 12">
    <name type="scientific">Brevundimonas subvibrioides</name>
    <dbReference type="NCBI Taxonomy" id="74313"/>
    <lineage>
        <taxon>Bacteria</taxon>
        <taxon>Pseudomonadati</taxon>
        <taxon>Pseudomonadota</taxon>
        <taxon>Alphaproteobacteria</taxon>
        <taxon>Caulobacterales</taxon>
        <taxon>Caulobacteraceae</taxon>
        <taxon>Brevundimonas</taxon>
    </lineage>
</organism>
<keyword evidence="8" id="KW-0472">Membrane</keyword>
<name>A0A258HDJ1_9CAUL</name>
<keyword evidence="5" id="KW-0418">Kinase</keyword>
<feature type="domain" description="Response regulatory" evidence="10">
    <location>
        <begin position="560"/>
        <end position="677"/>
    </location>
</feature>
<dbReference type="PROSITE" id="PS50110">
    <property type="entry name" value="RESPONSE_REGULATORY"/>
    <property type="match status" value="1"/>
</dbReference>
<dbReference type="GO" id="GO:0000155">
    <property type="term" value="F:phosphorelay sensor kinase activity"/>
    <property type="evidence" value="ECO:0007669"/>
    <property type="project" value="InterPro"/>
</dbReference>
<evidence type="ECO:0000259" key="10">
    <source>
        <dbReference type="PROSITE" id="PS50110"/>
    </source>
</evidence>
<dbReference type="PRINTS" id="PR00344">
    <property type="entry name" value="BCTRLSENSOR"/>
</dbReference>
<comment type="caution">
    <text evidence="11">The sequence shown here is derived from an EMBL/GenBank/DDBJ whole genome shotgun (WGS) entry which is preliminary data.</text>
</comment>
<feature type="domain" description="Histidine kinase" evidence="9">
    <location>
        <begin position="320"/>
        <end position="539"/>
    </location>
</feature>
<keyword evidence="3 7" id="KW-0597">Phosphoprotein</keyword>
<evidence type="ECO:0000313" key="12">
    <source>
        <dbReference type="Proteomes" id="UP000216147"/>
    </source>
</evidence>
<dbReference type="InterPro" id="IPR005467">
    <property type="entry name" value="His_kinase_dom"/>
</dbReference>
<dbReference type="InterPro" id="IPR003594">
    <property type="entry name" value="HATPase_dom"/>
</dbReference>
<dbReference type="InterPro" id="IPR007892">
    <property type="entry name" value="CHASE4"/>
</dbReference>
<keyword evidence="8" id="KW-1133">Transmembrane helix</keyword>
<feature type="transmembrane region" description="Helical" evidence="8">
    <location>
        <begin position="272"/>
        <end position="291"/>
    </location>
</feature>
<dbReference type="PROSITE" id="PS50109">
    <property type="entry name" value="HIS_KIN"/>
    <property type="match status" value="1"/>
</dbReference>
<evidence type="ECO:0000256" key="4">
    <source>
        <dbReference type="ARBA" id="ARBA00022679"/>
    </source>
</evidence>
<dbReference type="Proteomes" id="UP000216147">
    <property type="component" value="Unassembled WGS sequence"/>
</dbReference>
<reference evidence="11 12" key="1">
    <citation type="submission" date="2017-03" db="EMBL/GenBank/DDBJ databases">
        <title>Lifting the veil on microbial sulfur biogeochemistry in mining wastewaters.</title>
        <authorList>
            <person name="Kantor R.S."/>
            <person name="Colenbrander Nelson T."/>
            <person name="Marshall S."/>
            <person name="Bennett D."/>
            <person name="Apte S."/>
            <person name="Camacho D."/>
            <person name="Thomas B.C."/>
            <person name="Warren L.A."/>
            <person name="Banfield J.F."/>
        </authorList>
    </citation>
    <scope>NUCLEOTIDE SEQUENCE [LARGE SCALE GENOMIC DNA]</scope>
    <source>
        <strain evidence="11">32-68-21</strain>
    </source>
</reference>
<evidence type="ECO:0000256" key="2">
    <source>
        <dbReference type="ARBA" id="ARBA00012438"/>
    </source>
</evidence>
<dbReference type="Pfam" id="PF02518">
    <property type="entry name" value="HATPase_c"/>
    <property type="match status" value="1"/>
</dbReference>
<dbReference type="PANTHER" id="PTHR43047">
    <property type="entry name" value="TWO-COMPONENT HISTIDINE PROTEIN KINASE"/>
    <property type="match status" value="1"/>
</dbReference>
<keyword evidence="4" id="KW-0808">Transferase</keyword>
<dbReference type="EMBL" id="NCEQ01000020">
    <property type="protein sequence ID" value="OYX54809.1"/>
    <property type="molecule type" value="Genomic_DNA"/>
</dbReference>
<evidence type="ECO:0000256" key="3">
    <source>
        <dbReference type="ARBA" id="ARBA00022553"/>
    </source>
</evidence>
<dbReference type="InterPro" id="IPR003661">
    <property type="entry name" value="HisK_dim/P_dom"/>
</dbReference>
<evidence type="ECO:0000256" key="8">
    <source>
        <dbReference type="SAM" id="Phobius"/>
    </source>
</evidence>
<dbReference type="CDD" id="cd00082">
    <property type="entry name" value="HisKA"/>
    <property type="match status" value="1"/>
</dbReference>
<dbReference type="SUPFAM" id="SSF55874">
    <property type="entry name" value="ATPase domain of HSP90 chaperone/DNA topoisomerase II/histidine kinase"/>
    <property type="match status" value="1"/>
</dbReference>
<dbReference type="AlphaFoldDB" id="A0A258HDJ1"/>
<dbReference type="SMART" id="SM00448">
    <property type="entry name" value="REC"/>
    <property type="match status" value="1"/>
</dbReference>
<evidence type="ECO:0000256" key="7">
    <source>
        <dbReference type="PROSITE-ProRule" id="PRU00169"/>
    </source>
</evidence>
<dbReference type="Gene3D" id="3.30.565.10">
    <property type="entry name" value="Histidine kinase-like ATPase, C-terminal domain"/>
    <property type="match status" value="1"/>
</dbReference>
<dbReference type="EC" id="2.7.13.3" evidence="2"/>
<feature type="modified residue" description="4-aspartylphosphate" evidence="7">
    <location>
        <position position="609"/>
    </location>
</feature>
<evidence type="ECO:0000313" key="11">
    <source>
        <dbReference type="EMBL" id="OYX54809.1"/>
    </source>
</evidence>
<dbReference type="SUPFAM" id="SSF47384">
    <property type="entry name" value="Homodimeric domain of signal transducing histidine kinase"/>
    <property type="match status" value="1"/>
</dbReference>
<dbReference type="InterPro" id="IPR004358">
    <property type="entry name" value="Sig_transdc_His_kin-like_C"/>
</dbReference>
<feature type="transmembrane region" description="Helical" evidence="8">
    <location>
        <begin position="12"/>
        <end position="34"/>
    </location>
</feature>
<gene>
    <name evidence="11" type="ORF">B7Y86_15495</name>
</gene>
<evidence type="ECO:0000256" key="6">
    <source>
        <dbReference type="ARBA" id="ARBA00023012"/>
    </source>
</evidence>
<comment type="catalytic activity">
    <reaction evidence="1">
        <text>ATP + protein L-histidine = ADP + protein N-phospho-L-histidine.</text>
        <dbReference type="EC" id="2.7.13.3"/>
    </reaction>
</comment>
<dbReference type="Pfam" id="PF00072">
    <property type="entry name" value="Response_reg"/>
    <property type="match status" value="1"/>
</dbReference>
<evidence type="ECO:0000256" key="5">
    <source>
        <dbReference type="ARBA" id="ARBA00022777"/>
    </source>
</evidence>
<dbReference type="CDD" id="cd17546">
    <property type="entry name" value="REC_hyHK_CKI1_RcsC-like"/>
    <property type="match status" value="1"/>
</dbReference>
<protein>
    <recommendedName>
        <fullName evidence="2">histidine kinase</fullName>
        <ecNumber evidence="2">2.7.13.3</ecNumber>
    </recommendedName>
</protein>
<dbReference type="CDD" id="cd16922">
    <property type="entry name" value="HATPase_EvgS-ArcB-TorS-like"/>
    <property type="match status" value="1"/>
</dbReference>
<dbReference type="SUPFAM" id="SSF52172">
    <property type="entry name" value="CheY-like"/>
    <property type="match status" value="1"/>
</dbReference>
<evidence type="ECO:0000259" key="9">
    <source>
        <dbReference type="PROSITE" id="PS50109"/>
    </source>
</evidence>
<dbReference type="InterPro" id="IPR011006">
    <property type="entry name" value="CheY-like_superfamily"/>
</dbReference>
<evidence type="ECO:0000256" key="1">
    <source>
        <dbReference type="ARBA" id="ARBA00000085"/>
    </source>
</evidence>
<dbReference type="SMART" id="SM00387">
    <property type="entry name" value="HATPase_c"/>
    <property type="match status" value="1"/>
</dbReference>
<dbReference type="Pfam" id="PF05228">
    <property type="entry name" value="CHASE4"/>
    <property type="match status" value="1"/>
</dbReference>
<dbReference type="Pfam" id="PF00512">
    <property type="entry name" value="HisKA"/>
    <property type="match status" value="1"/>
</dbReference>
<dbReference type="Gene3D" id="3.40.50.2300">
    <property type="match status" value="1"/>
</dbReference>
<keyword evidence="6" id="KW-0902">Two-component regulatory system</keyword>
<dbReference type="Gene3D" id="1.10.287.130">
    <property type="match status" value="1"/>
</dbReference>